<evidence type="ECO:0000313" key="2">
    <source>
        <dbReference type="EMBL" id="CAF4067535.1"/>
    </source>
</evidence>
<proteinExistence type="predicted"/>
<sequence>LNDPVTDWMKDELTIEQNGDNVIIKAEKKPEPTPNKLSDVQCMVISAKTLKRGIRKRHYDPCYAVFLCDENEDKNTKNIEWMNKLLQDYNDVFRNELPGLPPDRSISHITDTGVASSIKKQCYRMSPAELEELRKQ</sequence>
<reference evidence="1" key="1">
    <citation type="submission" date="2021-02" db="EMBL/GenBank/DDBJ databases">
        <authorList>
            <person name="Nowell W R."/>
        </authorList>
    </citation>
    <scope>NUCLEOTIDE SEQUENCE</scope>
</reference>
<evidence type="ECO:0000313" key="3">
    <source>
        <dbReference type="Proteomes" id="UP000677228"/>
    </source>
</evidence>
<accession>A0A8S2EWD0</accession>
<dbReference type="Proteomes" id="UP000682733">
    <property type="component" value="Unassembled WGS sequence"/>
</dbReference>
<evidence type="ECO:0000313" key="1">
    <source>
        <dbReference type="EMBL" id="CAF1260998.1"/>
    </source>
</evidence>
<dbReference type="EMBL" id="CAJNOK010017274">
    <property type="protein sequence ID" value="CAF1260998.1"/>
    <property type="molecule type" value="Genomic_DNA"/>
</dbReference>
<protein>
    <submittedName>
        <fullName evidence="1">Uncharacterized protein</fullName>
    </submittedName>
</protein>
<dbReference type="Proteomes" id="UP000677228">
    <property type="component" value="Unassembled WGS sequence"/>
</dbReference>
<name>A0A8S2EWD0_9BILA</name>
<dbReference type="EMBL" id="CAJOBA010038829">
    <property type="protein sequence ID" value="CAF4067535.1"/>
    <property type="molecule type" value="Genomic_DNA"/>
</dbReference>
<feature type="non-terminal residue" evidence="1">
    <location>
        <position position="1"/>
    </location>
</feature>
<organism evidence="1 3">
    <name type="scientific">Didymodactylos carnosus</name>
    <dbReference type="NCBI Taxonomy" id="1234261"/>
    <lineage>
        <taxon>Eukaryota</taxon>
        <taxon>Metazoa</taxon>
        <taxon>Spiralia</taxon>
        <taxon>Gnathifera</taxon>
        <taxon>Rotifera</taxon>
        <taxon>Eurotatoria</taxon>
        <taxon>Bdelloidea</taxon>
        <taxon>Philodinida</taxon>
        <taxon>Philodinidae</taxon>
        <taxon>Didymodactylos</taxon>
    </lineage>
</organism>
<gene>
    <name evidence="1" type="ORF">OVA965_LOCUS26727</name>
    <name evidence="2" type="ORF">TMI583_LOCUS27468</name>
</gene>
<comment type="caution">
    <text evidence="1">The sequence shown here is derived from an EMBL/GenBank/DDBJ whole genome shotgun (WGS) entry which is preliminary data.</text>
</comment>
<dbReference type="AlphaFoldDB" id="A0A8S2EWD0"/>